<feature type="domain" description="ABM" evidence="1">
    <location>
        <begin position="2"/>
        <end position="92"/>
    </location>
</feature>
<reference evidence="2" key="1">
    <citation type="submission" date="2023-02" db="EMBL/GenBank/DDBJ databases">
        <title>Description and genomic characterization of Salipiger bruguierae sp. nov., isolated from the sediment of mangrove plant Bruguiera sexangula.</title>
        <authorList>
            <person name="Long M."/>
        </authorList>
    </citation>
    <scope>NUCLEOTIDE SEQUENCE</scope>
    <source>
        <strain evidence="2">H15</strain>
    </source>
</reference>
<dbReference type="RefSeq" id="WP_353471593.1">
    <property type="nucleotide sequence ID" value="NZ_CP123384.1"/>
</dbReference>
<keyword evidence="2" id="KW-0503">Monooxygenase</keyword>
<proteinExistence type="predicted"/>
<keyword evidence="2" id="KW-0560">Oxidoreductase</keyword>
<gene>
    <name evidence="2" type="ORF">PVT71_09760</name>
</gene>
<protein>
    <submittedName>
        <fullName evidence="2">Antibiotic biosynthesis monooxygenase</fullName>
    </submittedName>
</protein>
<evidence type="ECO:0000313" key="2">
    <source>
        <dbReference type="EMBL" id="XCC92763.1"/>
    </source>
</evidence>
<accession>A0AAU8AE94</accession>
<sequence length="95" mass="11398">MTVEYIRYSVPADQQEAFLRDYAAARAPLLRSPYALEFEICQCDEDPAQFILRILWTSAEDHMEKFRGSEEFREFFGHIRPYLGMIEEMRHYTPR</sequence>
<dbReference type="AlphaFoldDB" id="A0AAU8AE94"/>
<dbReference type="Gene3D" id="3.30.70.100">
    <property type="match status" value="1"/>
</dbReference>
<dbReference type="SUPFAM" id="SSF54909">
    <property type="entry name" value="Dimeric alpha+beta barrel"/>
    <property type="match status" value="1"/>
</dbReference>
<name>A0AAU8AE94_9RHOB</name>
<dbReference type="PROSITE" id="PS51725">
    <property type="entry name" value="ABM"/>
    <property type="match status" value="1"/>
</dbReference>
<dbReference type="GO" id="GO:0004497">
    <property type="term" value="F:monooxygenase activity"/>
    <property type="evidence" value="ECO:0007669"/>
    <property type="project" value="UniProtKB-KW"/>
</dbReference>
<dbReference type="InterPro" id="IPR007138">
    <property type="entry name" value="ABM_dom"/>
</dbReference>
<dbReference type="InterPro" id="IPR011008">
    <property type="entry name" value="Dimeric_a/b-barrel"/>
</dbReference>
<dbReference type="EMBL" id="CP123384">
    <property type="protein sequence ID" value="XCC92763.1"/>
    <property type="molecule type" value="Genomic_DNA"/>
</dbReference>
<evidence type="ECO:0000259" key="1">
    <source>
        <dbReference type="PROSITE" id="PS51725"/>
    </source>
</evidence>
<dbReference type="Pfam" id="PF03992">
    <property type="entry name" value="ABM"/>
    <property type="match status" value="1"/>
</dbReference>
<organism evidence="2">
    <name type="scientific">Alloyangia sp. H15</name>
    <dbReference type="NCBI Taxonomy" id="3029062"/>
    <lineage>
        <taxon>Bacteria</taxon>
        <taxon>Pseudomonadati</taxon>
        <taxon>Pseudomonadota</taxon>
        <taxon>Alphaproteobacteria</taxon>
        <taxon>Rhodobacterales</taxon>
        <taxon>Roseobacteraceae</taxon>
        <taxon>Alloyangia</taxon>
    </lineage>
</organism>